<organism evidence="2 3">
    <name type="scientific">Stylophora pistillata</name>
    <name type="common">Smooth cauliflower coral</name>
    <dbReference type="NCBI Taxonomy" id="50429"/>
    <lineage>
        <taxon>Eukaryota</taxon>
        <taxon>Metazoa</taxon>
        <taxon>Cnidaria</taxon>
        <taxon>Anthozoa</taxon>
        <taxon>Hexacorallia</taxon>
        <taxon>Scleractinia</taxon>
        <taxon>Astrocoeniina</taxon>
        <taxon>Pocilloporidae</taxon>
        <taxon>Stylophora</taxon>
    </lineage>
</organism>
<evidence type="ECO:0000313" key="3">
    <source>
        <dbReference type="Proteomes" id="UP000225706"/>
    </source>
</evidence>
<protein>
    <submittedName>
        <fullName evidence="2">Uncharacterized protein</fullName>
    </submittedName>
</protein>
<keyword evidence="1" id="KW-0472">Membrane</keyword>
<dbReference type="Proteomes" id="UP000225706">
    <property type="component" value="Unassembled WGS sequence"/>
</dbReference>
<evidence type="ECO:0000313" key="2">
    <source>
        <dbReference type="EMBL" id="PFX13459.1"/>
    </source>
</evidence>
<accession>A0A2B4R9H5</accession>
<keyword evidence="3" id="KW-1185">Reference proteome</keyword>
<dbReference type="PANTHER" id="PTHR36535:SF1">
    <property type="entry name" value="DUF1772 DOMAIN-CONTAINING PROTEIN"/>
    <property type="match status" value="1"/>
</dbReference>
<sequence>MGFDLDDLFPYLEAISTVAAGMFAGGAVYINVVEHPARMTVENTKSCHKEWMESFDRAKVFQSRLALVSIISGAGAYYCNPRKGLPFLVGGGVIATIFPYTMFVLKPNSIDPIYDKEVTTKKSESVVRETIDKWNSYHMVRSMITFPIFVGYVLYLASGHKKFWEFIYLDKLLTYSLRSRCNFGELGFSIFLVESIATIFDFYSSGNQGRERNFYWRGEQWQKEGEEKE</sequence>
<name>A0A2B4R9H5_STYPI</name>
<dbReference type="OrthoDB" id="5954308at2759"/>
<dbReference type="EMBL" id="LSMT01000972">
    <property type="protein sequence ID" value="PFX13459.1"/>
    <property type="molecule type" value="Genomic_DNA"/>
</dbReference>
<evidence type="ECO:0000256" key="1">
    <source>
        <dbReference type="SAM" id="Phobius"/>
    </source>
</evidence>
<proteinExistence type="predicted"/>
<feature type="transmembrane region" description="Helical" evidence="1">
    <location>
        <begin position="85"/>
        <end position="105"/>
    </location>
</feature>
<keyword evidence="1" id="KW-1133">Transmembrane helix</keyword>
<keyword evidence="1" id="KW-0812">Transmembrane</keyword>
<feature type="transmembrane region" description="Helical" evidence="1">
    <location>
        <begin position="139"/>
        <end position="157"/>
    </location>
</feature>
<reference evidence="3" key="1">
    <citation type="journal article" date="2017" name="bioRxiv">
        <title>Comparative analysis of the genomes of Stylophora pistillata and Acropora digitifera provides evidence for extensive differences between species of corals.</title>
        <authorList>
            <person name="Voolstra C.R."/>
            <person name="Li Y."/>
            <person name="Liew Y.J."/>
            <person name="Baumgarten S."/>
            <person name="Zoccola D."/>
            <person name="Flot J.-F."/>
            <person name="Tambutte S."/>
            <person name="Allemand D."/>
            <person name="Aranda M."/>
        </authorList>
    </citation>
    <scope>NUCLEOTIDE SEQUENCE [LARGE SCALE GENOMIC DNA]</scope>
</reference>
<dbReference type="InterPro" id="IPR013901">
    <property type="entry name" value="Anthrone_oxy"/>
</dbReference>
<feature type="transmembrane region" description="Helical" evidence="1">
    <location>
        <begin position="12"/>
        <end position="32"/>
    </location>
</feature>
<dbReference type="Pfam" id="PF08592">
    <property type="entry name" value="Anthrone_oxy"/>
    <property type="match status" value="1"/>
</dbReference>
<dbReference type="AlphaFoldDB" id="A0A2B4R9H5"/>
<comment type="caution">
    <text evidence="2">The sequence shown here is derived from an EMBL/GenBank/DDBJ whole genome shotgun (WGS) entry which is preliminary data.</text>
</comment>
<gene>
    <name evidence="2" type="ORF">AWC38_SpisGene22452</name>
</gene>
<dbReference type="PANTHER" id="PTHR36535">
    <property type="entry name" value="YALI0E30327P"/>
    <property type="match status" value="1"/>
</dbReference>